<feature type="domain" description="Response regulatory" evidence="2">
    <location>
        <begin position="13"/>
        <end position="129"/>
    </location>
</feature>
<dbReference type="InterPro" id="IPR035919">
    <property type="entry name" value="EAL_sf"/>
</dbReference>
<dbReference type="Pfam" id="PF00563">
    <property type="entry name" value="EAL"/>
    <property type="match status" value="1"/>
</dbReference>
<dbReference type="NCBIfam" id="TIGR00229">
    <property type="entry name" value="sensory_box"/>
    <property type="match status" value="1"/>
</dbReference>
<dbReference type="SUPFAM" id="SSF52172">
    <property type="entry name" value="CheY-like"/>
    <property type="match status" value="1"/>
</dbReference>
<dbReference type="InterPro" id="IPR029787">
    <property type="entry name" value="Nucleotide_cyclase"/>
</dbReference>
<dbReference type="PROSITE" id="PS50887">
    <property type="entry name" value="GGDEF"/>
    <property type="match status" value="1"/>
</dbReference>
<dbReference type="InterPro" id="IPR035965">
    <property type="entry name" value="PAS-like_dom_sf"/>
</dbReference>
<evidence type="ECO:0000259" key="4">
    <source>
        <dbReference type="PROSITE" id="PS50883"/>
    </source>
</evidence>
<protein>
    <submittedName>
        <fullName evidence="6">EAL domain-containing protein</fullName>
    </submittedName>
</protein>
<dbReference type="InterPro" id="IPR013767">
    <property type="entry name" value="PAS_fold"/>
</dbReference>
<dbReference type="PROSITE" id="PS50883">
    <property type="entry name" value="EAL"/>
    <property type="match status" value="1"/>
</dbReference>
<proteinExistence type="predicted"/>
<gene>
    <name evidence="6" type="ORF">RM530_08500</name>
</gene>
<dbReference type="SUPFAM" id="SSF55073">
    <property type="entry name" value="Nucleotide cyclase"/>
    <property type="match status" value="1"/>
</dbReference>
<organism evidence="6 7">
    <name type="scientific">Banduia mediterranea</name>
    <dbReference type="NCBI Taxonomy" id="3075609"/>
    <lineage>
        <taxon>Bacteria</taxon>
        <taxon>Pseudomonadati</taxon>
        <taxon>Pseudomonadota</taxon>
        <taxon>Gammaproteobacteria</taxon>
        <taxon>Nevskiales</taxon>
        <taxon>Algiphilaceae</taxon>
        <taxon>Banduia</taxon>
    </lineage>
</organism>
<evidence type="ECO:0000313" key="6">
    <source>
        <dbReference type="EMBL" id="MDT0497404.1"/>
    </source>
</evidence>
<feature type="domain" description="EAL" evidence="4">
    <location>
        <begin position="436"/>
        <end position="687"/>
    </location>
</feature>
<dbReference type="Gene3D" id="3.30.450.20">
    <property type="entry name" value="PAS domain"/>
    <property type="match status" value="1"/>
</dbReference>
<accession>A0ABU2WHQ3</accession>
<dbReference type="Pfam" id="PF00989">
    <property type="entry name" value="PAS"/>
    <property type="match status" value="1"/>
</dbReference>
<reference evidence="6 7" key="1">
    <citation type="submission" date="2023-09" db="EMBL/GenBank/DDBJ databases">
        <authorList>
            <person name="Rey-Velasco X."/>
        </authorList>
    </citation>
    <scope>NUCLEOTIDE SEQUENCE [LARGE SCALE GENOMIC DNA]</scope>
    <source>
        <strain evidence="6 7">W345</strain>
    </source>
</reference>
<dbReference type="PROSITE" id="PS50112">
    <property type="entry name" value="PAS"/>
    <property type="match status" value="1"/>
</dbReference>
<dbReference type="InterPro" id="IPR000014">
    <property type="entry name" value="PAS"/>
</dbReference>
<dbReference type="Gene3D" id="3.40.50.2300">
    <property type="match status" value="1"/>
</dbReference>
<dbReference type="PANTHER" id="PTHR33121">
    <property type="entry name" value="CYCLIC DI-GMP PHOSPHODIESTERASE PDEF"/>
    <property type="match status" value="1"/>
</dbReference>
<dbReference type="SUPFAM" id="SSF141868">
    <property type="entry name" value="EAL domain-like"/>
    <property type="match status" value="1"/>
</dbReference>
<evidence type="ECO:0000259" key="2">
    <source>
        <dbReference type="PROSITE" id="PS50110"/>
    </source>
</evidence>
<dbReference type="CDD" id="cd00156">
    <property type="entry name" value="REC"/>
    <property type="match status" value="1"/>
</dbReference>
<name>A0ABU2WHQ3_9GAMM</name>
<evidence type="ECO:0000313" key="7">
    <source>
        <dbReference type="Proteomes" id="UP001254608"/>
    </source>
</evidence>
<comment type="caution">
    <text evidence="1">Lacks conserved residue(s) required for the propagation of feature annotation.</text>
</comment>
<sequence>MNTQVSALGSGSVILVFSASQNSARTVESHLRNAGHPVRAAWLTDLEDLDDALRRAAPDLVLCAQGLPNAPFGGVLALCAEIASDVPVLMLAEQTPGEQTVHALQLGARDCVGVQDDRSLTHLERICLRELQNHGHRQEIRRLRMQLADFEARHRNLVAGTADAIAQIQEGIVASANPAFAVLTGFDTQTELDGQPLMDLIAEPDRPRVKSHLRQLQKGKSTEDSLDLQLLHRDGTHRQVTAYVTKEEQSADSPIQILIRSEAGVSPEAAGPSDSRTQLFKAFHAMNGKPNTGIAALMALRVDDADRLEERLGLVDADEVFATLRELVADLIHAQDKLFRTSAAEWTLMVANRKGLNVEAMAESIRKEVSSQLFRTARFEAHLTTTIVAYPLAEDSDLRLVNDEIVFEARRSAAQGSNRVLVLGPKAESEQAEKESQRQAGRIRRAIEERRLKLAYQTIASLEGDTQQYFDVFVRMIDETGQERLAREFLPDAEKHGLMKLIDRWVTSRSLSLLAKRAETHDRACLFVRLSEDTLRDAEGFLHWLHEQTKTRALGANELVFEVREGIVQNHIRKAKLLCAGLAELKADLAIDYFGAGANSAPLLGHVTARFVKFHPSFTQEFTDLTKQKRLKELLDVARQRNVKAIVSHVEDANVMARLWQMGINFIQGNSVQEPEVVLLSADVHVG</sequence>
<dbReference type="SMART" id="SM00052">
    <property type="entry name" value="EAL"/>
    <property type="match status" value="1"/>
</dbReference>
<feature type="domain" description="GGDEF" evidence="5">
    <location>
        <begin position="293"/>
        <end position="425"/>
    </location>
</feature>
<dbReference type="Gene3D" id="3.30.70.270">
    <property type="match status" value="1"/>
</dbReference>
<dbReference type="InterPro" id="IPR011006">
    <property type="entry name" value="CheY-like_superfamily"/>
</dbReference>
<dbReference type="InterPro" id="IPR001633">
    <property type="entry name" value="EAL_dom"/>
</dbReference>
<dbReference type="SUPFAM" id="SSF55785">
    <property type="entry name" value="PYP-like sensor domain (PAS domain)"/>
    <property type="match status" value="1"/>
</dbReference>
<dbReference type="InterPro" id="IPR050706">
    <property type="entry name" value="Cyclic-di-GMP_PDE-like"/>
</dbReference>
<dbReference type="CDD" id="cd00130">
    <property type="entry name" value="PAS"/>
    <property type="match status" value="1"/>
</dbReference>
<dbReference type="InterPro" id="IPR043128">
    <property type="entry name" value="Rev_trsase/Diguanyl_cyclase"/>
</dbReference>
<evidence type="ECO:0000259" key="3">
    <source>
        <dbReference type="PROSITE" id="PS50112"/>
    </source>
</evidence>
<dbReference type="InterPro" id="IPR001789">
    <property type="entry name" value="Sig_transdc_resp-reg_receiver"/>
</dbReference>
<dbReference type="PROSITE" id="PS50110">
    <property type="entry name" value="RESPONSE_REGULATORY"/>
    <property type="match status" value="1"/>
</dbReference>
<dbReference type="CDD" id="cd01948">
    <property type="entry name" value="EAL"/>
    <property type="match status" value="1"/>
</dbReference>
<comment type="caution">
    <text evidence="6">The sequence shown here is derived from an EMBL/GenBank/DDBJ whole genome shotgun (WGS) entry which is preliminary data.</text>
</comment>
<dbReference type="EMBL" id="JAVRIC010000009">
    <property type="protein sequence ID" value="MDT0497404.1"/>
    <property type="molecule type" value="Genomic_DNA"/>
</dbReference>
<keyword evidence="7" id="KW-1185">Reference proteome</keyword>
<dbReference type="InterPro" id="IPR000160">
    <property type="entry name" value="GGDEF_dom"/>
</dbReference>
<dbReference type="RefSeq" id="WP_311364798.1">
    <property type="nucleotide sequence ID" value="NZ_JAVRIC010000009.1"/>
</dbReference>
<dbReference type="Gene3D" id="3.20.20.450">
    <property type="entry name" value="EAL domain"/>
    <property type="match status" value="1"/>
</dbReference>
<dbReference type="PANTHER" id="PTHR33121:SF23">
    <property type="entry name" value="CYCLIC DI-GMP PHOSPHODIESTERASE PDEB"/>
    <property type="match status" value="1"/>
</dbReference>
<dbReference type="SMART" id="SM00091">
    <property type="entry name" value="PAS"/>
    <property type="match status" value="1"/>
</dbReference>
<feature type="domain" description="PAS" evidence="3">
    <location>
        <begin position="170"/>
        <end position="220"/>
    </location>
</feature>
<evidence type="ECO:0000259" key="5">
    <source>
        <dbReference type="PROSITE" id="PS50887"/>
    </source>
</evidence>
<evidence type="ECO:0000256" key="1">
    <source>
        <dbReference type="PROSITE-ProRule" id="PRU00169"/>
    </source>
</evidence>
<dbReference type="Proteomes" id="UP001254608">
    <property type="component" value="Unassembled WGS sequence"/>
</dbReference>